<reference evidence="2 4" key="2">
    <citation type="journal article" date="2013" name="Nature">
        <title>Insights into bilaterian evolution from three spiralian genomes.</title>
        <authorList>
            <person name="Simakov O."/>
            <person name="Marletaz F."/>
            <person name="Cho S.J."/>
            <person name="Edsinger-Gonzales E."/>
            <person name="Havlak P."/>
            <person name="Hellsten U."/>
            <person name="Kuo D.H."/>
            <person name="Larsson T."/>
            <person name="Lv J."/>
            <person name="Arendt D."/>
            <person name="Savage R."/>
            <person name="Osoegawa K."/>
            <person name="de Jong P."/>
            <person name="Grimwood J."/>
            <person name="Chapman J.A."/>
            <person name="Shapiro H."/>
            <person name="Aerts A."/>
            <person name="Otillar R.P."/>
            <person name="Terry A.Y."/>
            <person name="Boore J.L."/>
            <person name="Grigoriev I.V."/>
            <person name="Lindberg D.R."/>
            <person name="Seaver E.C."/>
            <person name="Weisblat D.A."/>
            <person name="Putnam N.H."/>
            <person name="Rokhsar D.S."/>
        </authorList>
    </citation>
    <scope>NUCLEOTIDE SEQUENCE</scope>
    <source>
        <strain evidence="2 4">I ESC-2004</strain>
    </source>
</reference>
<accession>R7URP1</accession>
<dbReference type="OrthoDB" id="117690at2759"/>
<protein>
    <recommendedName>
        <fullName evidence="1">HAT C-terminal dimerisation domain-containing protein</fullName>
    </recommendedName>
</protein>
<sequence>MDQFTDQSQEEQSGYKTSFKTEIDTYTKEALIDRQVDPVEWWQGAQSHYPLLATHACKFLFAPPSSVESERNFITCGNIGTEKIFWLNVENVEILIVLNKNIASYEKSTMTSKEDFI</sequence>
<dbReference type="GO" id="GO:0046983">
    <property type="term" value="F:protein dimerization activity"/>
    <property type="evidence" value="ECO:0007669"/>
    <property type="project" value="InterPro"/>
</dbReference>
<evidence type="ECO:0000313" key="4">
    <source>
        <dbReference type="Proteomes" id="UP000014760"/>
    </source>
</evidence>
<dbReference type="EnsemblMetazoa" id="CapteT102042">
    <property type="protein sequence ID" value="CapteP102042"/>
    <property type="gene ID" value="CapteG102042"/>
</dbReference>
<reference evidence="3" key="3">
    <citation type="submission" date="2015-06" db="UniProtKB">
        <authorList>
            <consortium name="EnsemblMetazoa"/>
        </authorList>
    </citation>
    <scope>IDENTIFICATION</scope>
</reference>
<dbReference type="InterPro" id="IPR008906">
    <property type="entry name" value="HATC_C_dom"/>
</dbReference>
<dbReference type="EMBL" id="AMQN01022714">
    <property type="status" value="NOT_ANNOTATED_CDS"/>
    <property type="molecule type" value="Genomic_DNA"/>
</dbReference>
<evidence type="ECO:0000313" key="3">
    <source>
        <dbReference type="EnsemblMetazoa" id="CapteP102042"/>
    </source>
</evidence>
<feature type="domain" description="HAT C-terminal dimerisation" evidence="1">
    <location>
        <begin position="22"/>
        <end position="102"/>
    </location>
</feature>
<reference evidence="4" key="1">
    <citation type="submission" date="2012-12" db="EMBL/GenBank/DDBJ databases">
        <authorList>
            <person name="Hellsten U."/>
            <person name="Grimwood J."/>
            <person name="Chapman J.A."/>
            <person name="Shapiro H."/>
            <person name="Aerts A."/>
            <person name="Otillar R.P."/>
            <person name="Terry A.Y."/>
            <person name="Boore J.L."/>
            <person name="Simakov O."/>
            <person name="Marletaz F."/>
            <person name="Cho S.-J."/>
            <person name="Edsinger-Gonzales E."/>
            <person name="Havlak P."/>
            <person name="Kuo D.-H."/>
            <person name="Larsson T."/>
            <person name="Lv J."/>
            <person name="Arendt D."/>
            <person name="Savage R."/>
            <person name="Osoegawa K."/>
            <person name="de Jong P."/>
            <person name="Lindberg D.R."/>
            <person name="Seaver E.C."/>
            <person name="Weisblat D.A."/>
            <person name="Putnam N.H."/>
            <person name="Grigoriev I.V."/>
            <person name="Rokhsar D.S."/>
        </authorList>
    </citation>
    <scope>NUCLEOTIDE SEQUENCE</scope>
    <source>
        <strain evidence="4">I ESC-2004</strain>
    </source>
</reference>
<dbReference type="Pfam" id="PF05699">
    <property type="entry name" value="Dimer_Tnp_hAT"/>
    <property type="match status" value="1"/>
</dbReference>
<organism evidence="2">
    <name type="scientific">Capitella teleta</name>
    <name type="common">Polychaete worm</name>
    <dbReference type="NCBI Taxonomy" id="283909"/>
    <lineage>
        <taxon>Eukaryota</taxon>
        <taxon>Metazoa</taxon>
        <taxon>Spiralia</taxon>
        <taxon>Lophotrochozoa</taxon>
        <taxon>Annelida</taxon>
        <taxon>Polychaeta</taxon>
        <taxon>Sedentaria</taxon>
        <taxon>Scolecida</taxon>
        <taxon>Capitellidae</taxon>
        <taxon>Capitella</taxon>
    </lineage>
</organism>
<evidence type="ECO:0000313" key="2">
    <source>
        <dbReference type="EMBL" id="ELU06567.1"/>
    </source>
</evidence>
<dbReference type="PANTHER" id="PTHR47611:SF3">
    <property type="entry name" value="HAT C-TERMINAL DIMERISATION DOMAIN-CONTAINING PROTEIN"/>
    <property type="match status" value="1"/>
</dbReference>
<name>R7URP1_CAPTE</name>
<dbReference type="Proteomes" id="UP000014760">
    <property type="component" value="Unassembled WGS sequence"/>
</dbReference>
<evidence type="ECO:0000259" key="1">
    <source>
        <dbReference type="Pfam" id="PF05699"/>
    </source>
</evidence>
<gene>
    <name evidence="2" type="ORF">CAPTEDRAFT_102042</name>
</gene>
<proteinExistence type="predicted"/>
<dbReference type="PANTHER" id="PTHR47611">
    <property type="entry name" value="HAT DIMERISATION DOMAIN, C-TERMINAL"/>
    <property type="match status" value="1"/>
</dbReference>
<dbReference type="EMBL" id="KB300523">
    <property type="protein sequence ID" value="ELU06567.1"/>
    <property type="molecule type" value="Genomic_DNA"/>
</dbReference>
<dbReference type="SUPFAM" id="SSF53098">
    <property type="entry name" value="Ribonuclease H-like"/>
    <property type="match status" value="1"/>
</dbReference>
<dbReference type="AlphaFoldDB" id="R7URP1"/>
<keyword evidence="4" id="KW-1185">Reference proteome</keyword>
<dbReference type="InterPro" id="IPR012337">
    <property type="entry name" value="RNaseH-like_sf"/>
</dbReference>
<dbReference type="HOGENOM" id="CLU_009123_17_0_1"/>